<dbReference type="Gene3D" id="3.40.50.720">
    <property type="entry name" value="NAD(P)-binding Rossmann-like Domain"/>
    <property type="match status" value="1"/>
</dbReference>
<dbReference type="Proteomes" id="UP000722989">
    <property type="component" value="Unassembled WGS sequence"/>
</dbReference>
<dbReference type="CDD" id="cd05289">
    <property type="entry name" value="MDR_like_2"/>
    <property type="match status" value="1"/>
</dbReference>
<comment type="caution">
    <text evidence="2">The sequence shown here is derived from an EMBL/GenBank/DDBJ whole genome shotgun (WGS) entry which is preliminary data.</text>
</comment>
<evidence type="ECO:0000259" key="1">
    <source>
        <dbReference type="SMART" id="SM00829"/>
    </source>
</evidence>
<evidence type="ECO:0000313" key="2">
    <source>
        <dbReference type="EMBL" id="NJC73684.1"/>
    </source>
</evidence>
<protein>
    <submittedName>
        <fullName evidence="2">NADP-dependent oxidoreductase</fullName>
    </submittedName>
</protein>
<dbReference type="InterPro" id="IPR011032">
    <property type="entry name" value="GroES-like_sf"/>
</dbReference>
<dbReference type="InterPro" id="IPR036291">
    <property type="entry name" value="NAD(P)-bd_dom_sf"/>
</dbReference>
<dbReference type="InterPro" id="IPR052585">
    <property type="entry name" value="Lipid_raft_assoc_Zn_ADH"/>
</dbReference>
<dbReference type="SUPFAM" id="SSF51735">
    <property type="entry name" value="NAD(P)-binding Rossmann-fold domains"/>
    <property type="match status" value="1"/>
</dbReference>
<sequence length="303" mass="30257">MKACGVSGAGGDVVLLELPDPPSPGPGQILVAVEAAGVGPWDRLLNGAGWDVGLRPPAALGVEGAGRVLAVGADVDEFAVGDRVLAHEAPLPGGSGFWAERVLLTAAHAAACPPGLDPVDAAALPVNGLTAWQALEMLGLGPGQRLLVTNGGGATGSLAVQLAAAVGVEVTATASASAADRVRGLGAVEVVDYHDPNWPNQVRGGFDGALIAAVGTAVAALPLVRDGGQLCSLTSDAPPEERGITSTDLYVRPDAAQLARLAEQLGEGTLRLAPEPLPLREGPAAFTRVSAGRAGGRKIVLIP</sequence>
<feature type="domain" description="Enoyl reductase (ER)" evidence="1">
    <location>
        <begin position="10"/>
        <end position="301"/>
    </location>
</feature>
<dbReference type="Pfam" id="PF08240">
    <property type="entry name" value="ADH_N"/>
    <property type="match status" value="1"/>
</dbReference>
<dbReference type="PANTHER" id="PTHR43482:SF1">
    <property type="entry name" value="PROTEIN AST1-RELATED"/>
    <property type="match status" value="1"/>
</dbReference>
<dbReference type="InterPro" id="IPR013154">
    <property type="entry name" value="ADH-like_N"/>
</dbReference>
<dbReference type="RefSeq" id="WP_167928589.1">
    <property type="nucleotide sequence ID" value="NZ_JAATVY010000034.1"/>
</dbReference>
<dbReference type="EMBL" id="JAATVY010000034">
    <property type="protein sequence ID" value="NJC73684.1"/>
    <property type="molecule type" value="Genomic_DNA"/>
</dbReference>
<dbReference type="InterPro" id="IPR020843">
    <property type="entry name" value="ER"/>
</dbReference>
<proteinExistence type="predicted"/>
<dbReference type="SMART" id="SM00829">
    <property type="entry name" value="PKS_ER"/>
    <property type="match status" value="1"/>
</dbReference>
<dbReference type="Gene3D" id="3.90.180.10">
    <property type="entry name" value="Medium-chain alcohol dehydrogenases, catalytic domain"/>
    <property type="match status" value="1"/>
</dbReference>
<reference evidence="2 3" key="1">
    <citation type="submission" date="2020-03" db="EMBL/GenBank/DDBJ databases">
        <title>WGS of the type strain of Planosporangium spp.</title>
        <authorList>
            <person name="Thawai C."/>
        </authorList>
    </citation>
    <scope>NUCLEOTIDE SEQUENCE [LARGE SCALE GENOMIC DNA]</scope>
    <source>
        <strain evidence="2 3">TBRC 5610</strain>
    </source>
</reference>
<dbReference type="Pfam" id="PF13602">
    <property type="entry name" value="ADH_zinc_N_2"/>
    <property type="match status" value="1"/>
</dbReference>
<dbReference type="SUPFAM" id="SSF50129">
    <property type="entry name" value="GroES-like"/>
    <property type="match status" value="1"/>
</dbReference>
<evidence type="ECO:0000313" key="3">
    <source>
        <dbReference type="Proteomes" id="UP000722989"/>
    </source>
</evidence>
<gene>
    <name evidence="2" type="ORF">HC031_28770</name>
</gene>
<name>A0ABX0Y8T4_9ACTN</name>
<accession>A0ABX0Y8T4</accession>
<keyword evidence="3" id="KW-1185">Reference proteome</keyword>
<dbReference type="PANTHER" id="PTHR43482">
    <property type="entry name" value="PROTEIN AST1-RELATED"/>
    <property type="match status" value="1"/>
</dbReference>
<organism evidence="2 3">
    <name type="scientific">Planosporangium thailandense</name>
    <dbReference type="NCBI Taxonomy" id="765197"/>
    <lineage>
        <taxon>Bacteria</taxon>
        <taxon>Bacillati</taxon>
        <taxon>Actinomycetota</taxon>
        <taxon>Actinomycetes</taxon>
        <taxon>Micromonosporales</taxon>
        <taxon>Micromonosporaceae</taxon>
        <taxon>Planosporangium</taxon>
    </lineage>
</organism>